<name>A0A240E8F7_9GAMM</name>
<dbReference type="GO" id="GO:0015628">
    <property type="term" value="P:protein secretion by the type II secretion system"/>
    <property type="evidence" value="ECO:0007669"/>
    <property type="project" value="InterPro"/>
</dbReference>
<feature type="domain" description="General secretion pathway GspH" evidence="8">
    <location>
        <begin position="5"/>
        <end position="80"/>
    </location>
</feature>
<keyword evidence="2" id="KW-1003">Cell membrane</keyword>
<evidence type="ECO:0000256" key="3">
    <source>
        <dbReference type="ARBA" id="ARBA00022481"/>
    </source>
</evidence>
<evidence type="ECO:0000256" key="2">
    <source>
        <dbReference type="ARBA" id="ARBA00022475"/>
    </source>
</evidence>
<dbReference type="EMBL" id="OANT01000004">
    <property type="protein sequence ID" value="SNX44801.1"/>
    <property type="molecule type" value="Genomic_DNA"/>
</dbReference>
<comment type="subcellular location">
    <subcellularLocation>
        <location evidence="1">Cell inner membrane</location>
        <topology evidence="1">Single-pass membrane protein</topology>
    </subcellularLocation>
</comment>
<keyword evidence="5" id="KW-0812">Transmembrane</keyword>
<dbReference type="Proteomes" id="UP000219042">
    <property type="component" value="Unassembled WGS sequence"/>
</dbReference>
<keyword evidence="4" id="KW-0997">Cell inner membrane</keyword>
<protein>
    <submittedName>
        <fullName evidence="9">Type IV fimbrial biogenesis protein FimT</fullName>
    </submittedName>
</protein>
<dbReference type="GO" id="GO:0015627">
    <property type="term" value="C:type II protein secretion system complex"/>
    <property type="evidence" value="ECO:0007669"/>
    <property type="project" value="InterPro"/>
</dbReference>
<dbReference type="InterPro" id="IPR022346">
    <property type="entry name" value="T2SS_GspH"/>
</dbReference>
<keyword evidence="3" id="KW-0488">Methylation</keyword>
<evidence type="ECO:0000256" key="6">
    <source>
        <dbReference type="ARBA" id="ARBA00022989"/>
    </source>
</evidence>
<keyword evidence="6" id="KW-1133">Transmembrane helix</keyword>
<evidence type="ECO:0000256" key="5">
    <source>
        <dbReference type="ARBA" id="ARBA00022692"/>
    </source>
</evidence>
<keyword evidence="10" id="KW-1185">Reference proteome</keyword>
<gene>
    <name evidence="9" type="ORF">SAMN05421731_104160</name>
</gene>
<organism evidence="9 10">
    <name type="scientific">Acinetobacter puyangensis</name>
    <dbReference type="NCBI Taxonomy" id="1096779"/>
    <lineage>
        <taxon>Bacteria</taxon>
        <taxon>Pseudomonadati</taxon>
        <taxon>Pseudomonadota</taxon>
        <taxon>Gammaproteobacteria</taxon>
        <taxon>Moraxellales</taxon>
        <taxon>Moraxellaceae</taxon>
        <taxon>Acinetobacter</taxon>
    </lineage>
</organism>
<evidence type="ECO:0000313" key="9">
    <source>
        <dbReference type="EMBL" id="SNX44801.1"/>
    </source>
</evidence>
<evidence type="ECO:0000313" key="10">
    <source>
        <dbReference type="Proteomes" id="UP000219042"/>
    </source>
</evidence>
<accession>A0A240E8F7</accession>
<evidence type="ECO:0000259" key="8">
    <source>
        <dbReference type="Pfam" id="PF12019"/>
    </source>
</evidence>
<dbReference type="Gene3D" id="3.55.40.10">
    <property type="entry name" value="minor pseudopilin epsh domain"/>
    <property type="match status" value="1"/>
</dbReference>
<proteinExistence type="predicted"/>
<evidence type="ECO:0000256" key="4">
    <source>
        <dbReference type="ARBA" id="ARBA00022519"/>
    </source>
</evidence>
<keyword evidence="7" id="KW-0472">Membrane</keyword>
<dbReference type="GO" id="GO:0005886">
    <property type="term" value="C:plasma membrane"/>
    <property type="evidence" value="ECO:0007669"/>
    <property type="project" value="UniProtKB-SubCell"/>
</dbReference>
<sequence length="89" mass="10182">MGLLVFHDKTSNRIRDPHEDIYQFLHFDLKYGNLNWKGFGIGGNIVFQPDTGLPRGSNGSFYYCANLSENTRRIVVSPMGHSRIEPHQC</sequence>
<reference evidence="10" key="1">
    <citation type="submission" date="2016-09" db="EMBL/GenBank/DDBJ databases">
        <authorList>
            <person name="Varghese N."/>
            <person name="Submissions S."/>
        </authorList>
    </citation>
    <scope>NUCLEOTIDE SEQUENCE [LARGE SCALE GENOMIC DNA]</scope>
    <source>
        <strain evidence="10">ANC 4466</strain>
    </source>
</reference>
<dbReference type="AlphaFoldDB" id="A0A240E8F7"/>
<evidence type="ECO:0000256" key="1">
    <source>
        <dbReference type="ARBA" id="ARBA00004377"/>
    </source>
</evidence>
<dbReference type="Pfam" id="PF12019">
    <property type="entry name" value="GspH"/>
    <property type="match status" value="1"/>
</dbReference>
<evidence type="ECO:0000256" key="7">
    <source>
        <dbReference type="ARBA" id="ARBA00023136"/>
    </source>
</evidence>